<dbReference type="EMBL" id="AZCU01000002">
    <property type="protein sequence ID" value="KRK26762.1"/>
    <property type="molecule type" value="Genomic_DNA"/>
</dbReference>
<protein>
    <submittedName>
        <fullName evidence="1">Malate lactate dehydrogenase</fullName>
    </submittedName>
</protein>
<reference evidence="1 2" key="1">
    <citation type="journal article" date="2015" name="Genome Announc.">
        <title>Expanding the biotechnology potential of lactobacilli through comparative genomics of 213 strains and associated genera.</title>
        <authorList>
            <person name="Sun Z."/>
            <person name="Harris H.M."/>
            <person name="McCann A."/>
            <person name="Guo C."/>
            <person name="Argimon S."/>
            <person name="Zhang W."/>
            <person name="Yang X."/>
            <person name="Jeffery I.B."/>
            <person name="Cooney J.C."/>
            <person name="Kagawa T.F."/>
            <person name="Liu W."/>
            <person name="Song Y."/>
            <person name="Salvetti E."/>
            <person name="Wrobel A."/>
            <person name="Rasinkangas P."/>
            <person name="Parkhill J."/>
            <person name="Rea M.C."/>
            <person name="O'Sullivan O."/>
            <person name="Ritari J."/>
            <person name="Douillard F.P."/>
            <person name="Paul Ross R."/>
            <person name="Yang R."/>
            <person name="Briner A.E."/>
            <person name="Felis G.E."/>
            <person name="de Vos W.M."/>
            <person name="Barrangou R."/>
            <person name="Klaenhammer T.R."/>
            <person name="Caufield P.W."/>
            <person name="Cui Y."/>
            <person name="Zhang H."/>
            <person name="O'Toole P.W."/>
        </authorList>
    </citation>
    <scope>NUCLEOTIDE SEQUENCE [LARGE SCALE GENOMIC DNA]</scope>
    <source>
        <strain evidence="1 2">DSM 20314</strain>
    </source>
</reference>
<dbReference type="GO" id="GO:0006089">
    <property type="term" value="P:lactate metabolic process"/>
    <property type="evidence" value="ECO:0007669"/>
    <property type="project" value="TreeGrafter"/>
</dbReference>
<accession>A0A837RDC4</accession>
<gene>
    <name evidence="1" type="ORF">FD24_GL001572</name>
</gene>
<sequence>MLQNGKLFVNIYLNSLTAQVQLLAKVGGIKMINTVIIRGLFEFVQQLILVAIAKDLPIKLVVATQADEAPRYQALITASLTCRQFALDAQLKPDYSQADSLIIGNLVPLAADGDASGDLKATLPLFRSFVNDAMGAGFNGKIVLAGSNDAVLSVLAAKFSGIDHSKVIGVGTLPQSRLLEQLLRQQLSVGPADVRAFVVGTAAAHLISWSRSYIGPSPVMTYLANQDISFGMDEMTAATDQIDDATMITNQTLSVLALVQILNAFYAQTPFIGTVTNIQASGDDDQLVGLSSPVLISANGLKRMADMVLSDEEQKEYAEIAGQVREELARVTAGELDEDAKAQ</sequence>
<dbReference type="AlphaFoldDB" id="A0A837RDC4"/>
<organism evidence="1 2">
    <name type="scientific">Lactiplantibacillus pentosus DSM 20314</name>
    <dbReference type="NCBI Taxonomy" id="1423791"/>
    <lineage>
        <taxon>Bacteria</taxon>
        <taxon>Bacillati</taxon>
        <taxon>Bacillota</taxon>
        <taxon>Bacilli</taxon>
        <taxon>Lactobacillales</taxon>
        <taxon>Lactobacillaceae</taxon>
        <taxon>Lactiplantibacillus</taxon>
    </lineage>
</organism>
<dbReference type="Gene3D" id="3.90.110.10">
    <property type="entry name" value="Lactate dehydrogenase/glycoside hydrolase, family 4, C-terminal"/>
    <property type="match status" value="1"/>
</dbReference>
<dbReference type="InterPro" id="IPR015955">
    <property type="entry name" value="Lactate_DH/Glyco_Ohase_4_C"/>
</dbReference>
<dbReference type="PANTHER" id="PTHR43128">
    <property type="entry name" value="L-2-HYDROXYCARBOXYLATE DEHYDROGENASE (NAD(P)(+))"/>
    <property type="match status" value="1"/>
</dbReference>
<dbReference type="Proteomes" id="UP000051020">
    <property type="component" value="Unassembled WGS sequence"/>
</dbReference>
<comment type="caution">
    <text evidence="1">The sequence shown here is derived from an EMBL/GenBank/DDBJ whole genome shotgun (WGS) entry which is preliminary data.</text>
</comment>
<dbReference type="PANTHER" id="PTHR43128:SF16">
    <property type="entry name" value="L-LACTATE DEHYDROGENASE"/>
    <property type="match status" value="1"/>
</dbReference>
<dbReference type="GO" id="GO:0004459">
    <property type="term" value="F:L-lactate dehydrogenase (NAD+) activity"/>
    <property type="evidence" value="ECO:0007669"/>
    <property type="project" value="TreeGrafter"/>
</dbReference>
<dbReference type="SUPFAM" id="SSF56327">
    <property type="entry name" value="LDH C-terminal domain-like"/>
    <property type="match status" value="1"/>
</dbReference>
<evidence type="ECO:0000313" key="1">
    <source>
        <dbReference type="EMBL" id="KRK26762.1"/>
    </source>
</evidence>
<evidence type="ECO:0000313" key="2">
    <source>
        <dbReference type="Proteomes" id="UP000051020"/>
    </source>
</evidence>
<name>A0A837RDC4_LACPE</name>
<proteinExistence type="predicted"/>